<feature type="region of interest" description="Disordered" evidence="1">
    <location>
        <begin position="209"/>
        <end position="259"/>
    </location>
</feature>
<dbReference type="EMBL" id="FJOG01000022">
    <property type="protein sequence ID" value="CZR62943.1"/>
    <property type="molecule type" value="Genomic_DNA"/>
</dbReference>
<feature type="region of interest" description="Disordered" evidence="1">
    <location>
        <begin position="458"/>
        <end position="543"/>
    </location>
</feature>
<feature type="compositionally biased region" description="Basic and acidic residues" evidence="1">
    <location>
        <begin position="1183"/>
        <end position="1215"/>
    </location>
</feature>
<feature type="compositionally biased region" description="Low complexity" evidence="1">
    <location>
        <begin position="1055"/>
        <end position="1087"/>
    </location>
</feature>
<evidence type="ECO:0000259" key="2">
    <source>
        <dbReference type="PROSITE" id="PS00028"/>
    </source>
</evidence>
<sequence length="1221" mass="137592">MEMDYQNSLDHAFDWVHNDRMLNDGFPCLEFDLFFDANAYEGSQQGDPLQDFSFNNQNADVYEDRRVLNDDFGNTNEECVQAVLDPVNGKCRCRICINKAAIRELDGLFSGDVPESVHNFTFQMPDDDNQLSDPNVFSTTPVPFHLSAVLPPRISEPQQRDVVGERKKKKKRKRSAEALESNAKAVALMLLRSTGDLPDKLRAELEQFTGNAQRTRPLQIEPVAPSSEVETGTRSPSYATPRSAPTSLRREVPVRAATSSSFKGRAVASEVSANTATITRSQPAAPRTNIIYQCTYRGREGGIVKQCQKSYISRYEWERHERSVHKERLLCKECALHDHPEFDGGHACSYCMNLNLPPFYSFEAVKRHMQQCTSPIEKRKPYHRKDKLRDHLREHHLITDPPETSFEWVYDIDSEWWGECGFCGELFGDWNDRRCHIEAHFKDGAQVATWTVPFSKERTLSSGELDDSVNEESEDENDQDSEDSNEEDDEDDDEDDNDDDGNNDQASKGHSRNDTWGSPTQSHNFSTHTASDNGYHEANIQNPGYQYQHGVPVVEFDDGLHSLNRYLTDDEQHERLILGIGRRPMNITIGARQSSAPAICSPQESNIQTQGPNLPVAPLDEEISEVKSASDVGELQPQGLALAPSTPKGTSTVPPLNSLGATHSLMTGRVHDCVWSQDQPHVPVLEIATRSLFVHQFSNAAPAVSNKKDIRRRLAPSRTLSDISSTSTSIPTTRTQSSLSRRSSRASTVASHNDMPWHVQVSIDTHLIGLMTQGMDDQLWHLPCEFAFTGCNVRFLPSRYADWFAHSLSHFLGNLPRKAVCWFCDEKDGVFEAHGSLISSWADRMHHISVHLEAGLSIEYMRPDYWLMKHLWSNGLLDVDTYENATRYNERPACSGLLSFEDETDDMIQKKEKSLQRYDDLVKESRLLRVHDRKGKAVDTLRSSHVLQAIDHTQVEDHEASNELRTDQSPQTKKWTSIGKNGQDSRVPAEGCEEQDQNDKPAASVGSPLDPTCDISNDEDKIDYGEALPKSNEMVGTASRGSLPALSEELLASSSSLSTSSSDKNTSSLSGFSDITSLSPSESSETLQKNNPARIREASRRSHGSRYSSPAVVHHRDNQTSYSYAGRAPSIVSSTPDSIERLSPKNSSMHYGYKSERVEKRRVPDNPRHYMTTTTSSNGTKVHAHEARRYDRDEPRASDAQYEDYKRTEDREYRKYYSSRR</sequence>
<feature type="domain" description="C2H2-type" evidence="2">
    <location>
        <begin position="420"/>
        <end position="440"/>
    </location>
</feature>
<feature type="compositionally biased region" description="Low complexity" evidence="1">
    <location>
        <begin position="716"/>
        <end position="749"/>
    </location>
</feature>
<protein>
    <recommendedName>
        <fullName evidence="2">C2H2-type domain-containing protein</fullName>
    </recommendedName>
</protein>
<dbReference type="Proteomes" id="UP000184330">
    <property type="component" value="Unassembled WGS sequence"/>
</dbReference>
<feature type="compositionally biased region" description="Polar residues" evidence="1">
    <location>
        <begin position="228"/>
        <end position="246"/>
    </location>
</feature>
<gene>
    <name evidence="3" type="ORF">PAC_12840</name>
</gene>
<evidence type="ECO:0000313" key="3">
    <source>
        <dbReference type="EMBL" id="CZR62943.1"/>
    </source>
</evidence>
<organism evidence="3 4">
    <name type="scientific">Phialocephala subalpina</name>
    <dbReference type="NCBI Taxonomy" id="576137"/>
    <lineage>
        <taxon>Eukaryota</taxon>
        <taxon>Fungi</taxon>
        <taxon>Dikarya</taxon>
        <taxon>Ascomycota</taxon>
        <taxon>Pezizomycotina</taxon>
        <taxon>Leotiomycetes</taxon>
        <taxon>Helotiales</taxon>
        <taxon>Mollisiaceae</taxon>
        <taxon>Phialocephala</taxon>
        <taxon>Phialocephala fortinii species complex</taxon>
    </lineage>
</organism>
<keyword evidence="4" id="KW-1185">Reference proteome</keyword>
<feature type="compositionally biased region" description="Acidic residues" evidence="1">
    <location>
        <begin position="464"/>
        <end position="502"/>
    </location>
</feature>
<accession>A0A1L7XD50</accession>
<reference evidence="3 4" key="1">
    <citation type="submission" date="2016-03" db="EMBL/GenBank/DDBJ databases">
        <authorList>
            <person name="Ploux O."/>
        </authorList>
    </citation>
    <scope>NUCLEOTIDE SEQUENCE [LARGE SCALE GENOMIC DNA]</scope>
    <source>
        <strain evidence="3 4">UAMH 11012</strain>
    </source>
</reference>
<dbReference type="OrthoDB" id="3562247at2759"/>
<dbReference type="STRING" id="576137.A0A1L7XD50"/>
<evidence type="ECO:0000313" key="4">
    <source>
        <dbReference type="Proteomes" id="UP000184330"/>
    </source>
</evidence>
<feature type="region of interest" description="Disordered" evidence="1">
    <location>
        <begin position="708"/>
        <end position="749"/>
    </location>
</feature>
<name>A0A1L7XD50_9HELO</name>
<feature type="compositionally biased region" description="Basic and acidic residues" evidence="1">
    <location>
        <begin position="1153"/>
        <end position="1168"/>
    </location>
</feature>
<dbReference type="InterPro" id="IPR013087">
    <property type="entry name" value="Znf_C2H2_type"/>
</dbReference>
<dbReference type="PROSITE" id="PS00028">
    <property type="entry name" value="ZINC_FINGER_C2H2_1"/>
    <property type="match status" value="1"/>
</dbReference>
<feature type="region of interest" description="Disordered" evidence="1">
    <location>
        <begin position="1055"/>
        <end position="1221"/>
    </location>
</feature>
<feature type="compositionally biased region" description="Polar residues" evidence="1">
    <location>
        <begin position="967"/>
        <end position="984"/>
    </location>
</feature>
<evidence type="ECO:0000256" key="1">
    <source>
        <dbReference type="SAM" id="MobiDB-lite"/>
    </source>
</evidence>
<dbReference type="AlphaFoldDB" id="A0A1L7XD50"/>
<proteinExistence type="predicted"/>
<feature type="compositionally biased region" description="Polar residues" evidence="1">
    <location>
        <begin position="1171"/>
        <end position="1180"/>
    </location>
</feature>
<feature type="region of interest" description="Disordered" evidence="1">
    <location>
        <begin position="950"/>
        <end position="1020"/>
    </location>
</feature>
<feature type="region of interest" description="Disordered" evidence="1">
    <location>
        <begin position="153"/>
        <end position="178"/>
    </location>
</feature>
<feature type="compositionally biased region" description="Basic and acidic residues" evidence="1">
    <location>
        <begin position="953"/>
        <end position="966"/>
    </location>
</feature>
<feature type="compositionally biased region" description="Polar residues" evidence="1">
    <location>
        <begin position="514"/>
        <end position="532"/>
    </location>
</feature>